<accession>A0A0S1SGV1</accession>
<keyword evidence="3" id="KW-0120">Carbon dioxide fixation</keyword>
<accession>A0A0S1SUC6</accession>
<organism evidence="5 6">
    <name type="scientific">Candidatus Peribacter riflensis</name>
    <dbReference type="NCBI Taxonomy" id="1735162"/>
    <lineage>
        <taxon>Bacteria</taxon>
        <taxon>Candidatus Peregrinibacteriota</taxon>
        <taxon>Candidatus Peribacteria</taxon>
        <taxon>Candidatus Peribacterales</taxon>
        <taxon>Candidatus Peribacteraceae</taxon>
        <taxon>Candidatus Peribacter</taxon>
    </lineage>
</organism>
<name>A0A0S1SUC6_9BACT</name>
<keyword evidence="1" id="KW-0460">Magnesium</keyword>
<dbReference type="STRING" id="1735162.PeribacterB2_0124"/>
<dbReference type="GO" id="GO:0015977">
    <property type="term" value="P:carbon fixation"/>
    <property type="evidence" value="ECO:0007669"/>
    <property type="project" value="UniProtKB-KW"/>
</dbReference>
<evidence type="ECO:0000256" key="4">
    <source>
        <dbReference type="NCBIfam" id="TIGR02751"/>
    </source>
</evidence>
<reference evidence="5 6" key="2">
    <citation type="journal article" date="2016" name="PeerJ">
        <title>Analysis of five complete genome sequences for members of the class Peribacteria in the recently recognized Peregrinibacteria bacterial phylum.</title>
        <authorList>
            <person name="Anantharaman K."/>
            <person name="Brown C.T."/>
            <person name="Burstein D."/>
            <person name="Castelle C.J."/>
            <person name="Probst A.J."/>
            <person name="Thomas B.C."/>
            <person name="Williams K.H."/>
            <person name="Banfield J.F."/>
        </authorList>
    </citation>
    <scope>NUCLEOTIDE SEQUENCE [LARGE SCALE GENOMIC DNA]</scope>
    <source>
        <strain evidence="5">RIFOXYD1_FULL_PER-ii_59_16</strain>
    </source>
</reference>
<accession>A0A0S1SPB5</accession>
<dbReference type="EMBL" id="CP013065">
    <property type="protein sequence ID" value="ALM12826.1"/>
    <property type="molecule type" value="Genomic_DNA"/>
</dbReference>
<dbReference type="InterPro" id="IPR015813">
    <property type="entry name" value="Pyrv/PenolPyrv_kinase-like_dom"/>
</dbReference>
<dbReference type="EC" id="4.1.1.31" evidence="4"/>
<evidence type="ECO:0000256" key="3">
    <source>
        <dbReference type="ARBA" id="ARBA00023300"/>
    </source>
</evidence>
<accession>A0A0S1SMP2</accession>
<evidence type="ECO:0000256" key="1">
    <source>
        <dbReference type="ARBA" id="ARBA00022842"/>
    </source>
</evidence>
<keyword evidence="2" id="KW-0456">Lyase</keyword>
<dbReference type="GO" id="GO:0006099">
    <property type="term" value="P:tricarboxylic acid cycle"/>
    <property type="evidence" value="ECO:0007669"/>
    <property type="project" value="InterPro"/>
</dbReference>
<dbReference type="NCBIfam" id="TIGR02751">
    <property type="entry name" value="PEPCase_arch"/>
    <property type="match status" value="1"/>
</dbReference>
<keyword evidence="5" id="KW-0670">Pyruvate</keyword>
<gene>
    <name evidence="5" type="ORF">PeribacterD1_0124</name>
</gene>
<protein>
    <recommendedName>
        <fullName evidence="4">Phosphoenolpyruvate carboxylase</fullName>
        <ecNumber evidence="4">4.1.1.31</ecNumber>
    </recommendedName>
</protein>
<dbReference type="InterPro" id="IPR007566">
    <property type="entry name" value="PEP_COase_arc-type"/>
</dbReference>
<dbReference type="PATRIC" id="fig|1735161.3.peg.123"/>
<dbReference type="Proteomes" id="UP000069135">
    <property type="component" value="Chromosome"/>
</dbReference>
<dbReference type="SUPFAM" id="SSF51621">
    <property type="entry name" value="Phosphoenolpyruvate/pyruvate domain"/>
    <property type="match status" value="1"/>
</dbReference>
<evidence type="ECO:0000256" key="2">
    <source>
        <dbReference type="ARBA" id="ARBA00023239"/>
    </source>
</evidence>
<sequence>MIWPPVTMATQHPDNASVPWWRKDAFIPTQDEIEELLLLFKELPIDEYMWDWEGKYVDEAVGEKLFSRAQDFFQQKTLGEDIHLTFRIPSWQEGKTHRAARAFMNILSLADLAKEIGLRRPPVTEMFLPLTTSAEQPIGARRAFREIADYHRAIFHRSQEDEHHLLDLIHVTPLVEDIDSLFAIENILEPYWQELLKEKKDLKTRGQRVFLARSDPAMNSGLIPAVLAVRAALSAADLLGEQLGFPVHPILGTGSLPFRGSVNPAYTETFLDQYAGTRTYSIQSAFRYDYPLPEVERALATIKAEAPKRTVKRISDADRQKLRALAEIFVTIWKPAIEALAPMVNRIAPYVPSRRERLLHIGLFGYSRGIGAVKLPRAITFTAAFYSLGIPPELITTGRGLKIAHERNLLPLLEAHYPALREDLKHAGKYLNRENLDLLARRDTAFEGIREDIAAIEEILGIALQPEKPHHIIHRNITSNIFHRLMANTDPAALTADIVEAGKIRCSLG</sequence>
<dbReference type="Pfam" id="PF14010">
    <property type="entry name" value="PEPcase_2"/>
    <property type="match status" value="1"/>
</dbReference>
<reference evidence="6" key="1">
    <citation type="submission" date="2015-10" db="EMBL/GenBank/DDBJ databases">
        <title>Analysis of five complete genome sequences for members of the class Peribacteria in the recently recognized Peregrinibacteria bacterial phylum.</title>
        <authorList>
            <person name="Anantharaman K."/>
            <person name="Brown C.T."/>
            <person name="Burstein D."/>
            <person name="Castelle C.J."/>
            <person name="Probst A.J."/>
            <person name="Thomas B.C."/>
            <person name="Williams K.H."/>
            <person name="Banfield J.F."/>
        </authorList>
    </citation>
    <scope>NUCLEOTIDE SEQUENCE [LARGE SCALE GENOMIC DNA]</scope>
</reference>
<accession>A0A0S1SK25</accession>
<evidence type="ECO:0000313" key="5">
    <source>
        <dbReference type="EMBL" id="ALM12826.1"/>
    </source>
</evidence>
<evidence type="ECO:0000313" key="6">
    <source>
        <dbReference type="Proteomes" id="UP000069135"/>
    </source>
</evidence>
<dbReference type="KEGG" id="prf:PeribacterA2_0124"/>
<dbReference type="AlphaFoldDB" id="A0A0S1SUC6"/>
<dbReference type="GO" id="GO:0008964">
    <property type="term" value="F:phosphoenolpyruvate carboxylase activity"/>
    <property type="evidence" value="ECO:0007669"/>
    <property type="project" value="UniProtKB-UniRule"/>
</dbReference>
<proteinExistence type="predicted"/>
<dbReference type="PIRSF" id="PIRSF006677">
    <property type="entry name" value="UCP006677"/>
    <property type="match status" value="1"/>
</dbReference>